<organism evidence="2 3">
    <name type="scientific">Alteromonas sediminis</name>
    <dbReference type="NCBI Taxonomy" id="2259342"/>
    <lineage>
        <taxon>Bacteria</taxon>
        <taxon>Pseudomonadati</taxon>
        <taxon>Pseudomonadota</taxon>
        <taxon>Gammaproteobacteria</taxon>
        <taxon>Alteromonadales</taxon>
        <taxon>Alteromonadaceae</taxon>
        <taxon>Alteromonas/Salinimonas group</taxon>
        <taxon>Alteromonas</taxon>
    </lineage>
</organism>
<dbReference type="InterPro" id="IPR032710">
    <property type="entry name" value="NTF2-like_dom_sf"/>
</dbReference>
<name>A0A3N5YAX6_9ALTE</name>
<dbReference type="Gene3D" id="3.10.450.50">
    <property type="match status" value="1"/>
</dbReference>
<dbReference type="InterPro" id="IPR039437">
    <property type="entry name" value="FrzH/put_lumazine-bd"/>
</dbReference>
<protein>
    <recommendedName>
        <fullName evidence="4">Nuclear transport factor 2 family protein</fullName>
    </recommendedName>
</protein>
<feature type="signal peptide" evidence="1">
    <location>
        <begin position="1"/>
        <end position="29"/>
    </location>
</feature>
<feature type="chain" id="PRO_5018158335" description="Nuclear transport factor 2 family protein" evidence="1">
    <location>
        <begin position="30"/>
        <end position="150"/>
    </location>
</feature>
<dbReference type="AlphaFoldDB" id="A0A3N5YAX6"/>
<gene>
    <name evidence="2" type="ORF">DRW07_05260</name>
</gene>
<evidence type="ECO:0000256" key="1">
    <source>
        <dbReference type="SAM" id="SignalP"/>
    </source>
</evidence>
<dbReference type="SUPFAM" id="SSF54427">
    <property type="entry name" value="NTF2-like"/>
    <property type="match status" value="1"/>
</dbReference>
<sequence>MMKYRILNIKNCVCVLLTSITLAICSVQAKPTLNDYQNVALTIQKYFDGTQFGKKALVKEAFTETLFIQWINAEGEFKSRDASSYIGNITEGKHTPRYGHIVSIDITNNAASAKVEIDWGERTISDYLLLLKIDGKWKITNKIATVEPKQ</sequence>
<keyword evidence="3" id="KW-1185">Reference proteome</keyword>
<evidence type="ECO:0000313" key="3">
    <source>
        <dbReference type="Proteomes" id="UP000275281"/>
    </source>
</evidence>
<dbReference type="Proteomes" id="UP000275281">
    <property type="component" value="Unassembled WGS sequence"/>
</dbReference>
<reference evidence="2 3" key="1">
    <citation type="submission" date="2018-11" db="EMBL/GenBank/DDBJ databases">
        <authorList>
            <person name="Ye M.-Q."/>
            <person name="Du Z.-J."/>
        </authorList>
    </citation>
    <scope>NUCLEOTIDE SEQUENCE [LARGE SCALE GENOMIC DNA]</scope>
    <source>
        <strain evidence="2 3">U0105</strain>
    </source>
</reference>
<comment type="caution">
    <text evidence="2">The sequence shown here is derived from an EMBL/GenBank/DDBJ whole genome shotgun (WGS) entry which is preliminary data.</text>
</comment>
<evidence type="ECO:0008006" key="4">
    <source>
        <dbReference type="Google" id="ProtNLM"/>
    </source>
</evidence>
<proteinExistence type="predicted"/>
<accession>A0A3N5YAX6</accession>
<dbReference type="EMBL" id="RPOK01000001">
    <property type="protein sequence ID" value="RPJ68799.1"/>
    <property type="molecule type" value="Genomic_DNA"/>
</dbReference>
<keyword evidence="1" id="KW-0732">Signal</keyword>
<evidence type="ECO:0000313" key="2">
    <source>
        <dbReference type="EMBL" id="RPJ68799.1"/>
    </source>
</evidence>
<dbReference type="Pfam" id="PF12893">
    <property type="entry name" value="Lumazine_bd_2"/>
    <property type="match status" value="1"/>
</dbReference>